<evidence type="ECO:0000256" key="4">
    <source>
        <dbReference type="ARBA" id="ARBA00022741"/>
    </source>
</evidence>
<keyword evidence="6" id="KW-0539">Nucleus</keyword>
<dbReference type="PANTHER" id="PTHR12705:SF0">
    <property type="entry name" value="ORIGIN RECOGNITION COMPLEX SUBUNIT 5"/>
    <property type="match status" value="1"/>
</dbReference>
<evidence type="ECO:0000256" key="7">
    <source>
        <dbReference type="SAM" id="MobiDB-lite"/>
    </source>
</evidence>
<evidence type="ECO:0000259" key="9">
    <source>
        <dbReference type="Pfam" id="PF14630"/>
    </source>
</evidence>
<feature type="compositionally biased region" description="Basic residues" evidence="7">
    <location>
        <begin position="402"/>
        <end position="413"/>
    </location>
</feature>
<dbReference type="OrthoDB" id="365981at2759"/>
<sequence>MRVLLPRLPEELAVTISRQWPWRELQIRQLACLLSPDLPSPPAIIVHGPRGSGKSSILNALLTAYNELPPVGTRSSSDSEELDVNGDGDGSRCAILPYAVVKCAECITVRHLLGRIVAVVISGACASASFPDEDARRRFTEGIRARARCDHISSLPGVLRDVLDSAGCEKFVLVMDGVDGLREGGQMLFAALGRLAELVPSICVVFVMRSSPRPLLLQVAGIPHIYHPPYSRNEAISILAASQLPKLPGLPTDTAMRIYPPFISTVYDSLIGPTASTIPIFQSACEKLWPRFVSPITNNEKPPGLNPSAQWDFSRLLVRNRALFQHQGEEVLVHRITTNETLILANNATTVASSVPLSSSPFPSLPYLPTLVLTSAFLAAHIPPRLDTIFFSKFSSSSLSARNKRAHHRRRLKVLSQAQAQEQDLDTAEAAAATPSKSPGARRRKSKHTKITKSALSSALASSSSSGNTGAGFINPRPFPLERLLAIYRAIDPNPPAAPTASKPIADTIYPELATLQRLRLLVPASSAAGVDGAEKWCLNASVAVSSNSTGPSEWIADMAREIGVEVGEYLAGGLD</sequence>
<name>A0A179USH3_BLAGS</name>
<dbReference type="GO" id="GO:0006270">
    <property type="term" value="P:DNA replication initiation"/>
    <property type="evidence" value="ECO:0007669"/>
    <property type="project" value="TreeGrafter"/>
</dbReference>
<evidence type="ECO:0000256" key="5">
    <source>
        <dbReference type="ARBA" id="ARBA00022840"/>
    </source>
</evidence>
<reference evidence="13" key="2">
    <citation type="journal article" date="2015" name="PLoS Genet.">
        <title>The dynamic genome and transcriptome of the human fungal pathogen Blastomyces and close relative Emmonsia.</title>
        <authorList>
            <person name="Munoz J.F."/>
            <person name="Gauthier G.M."/>
            <person name="Desjardins C.A."/>
            <person name="Gallo J.E."/>
            <person name="Holder J."/>
            <person name="Sullivan T.D."/>
            <person name="Marty A.J."/>
            <person name="Carmen J.C."/>
            <person name="Chen Z."/>
            <person name="Ding L."/>
            <person name="Gujja S."/>
            <person name="Magrini V."/>
            <person name="Misas E."/>
            <person name="Mitreva M."/>
            <person name="Priest M."/>
            <person name="Saif S."/>
            <person name="Whiston E.A."/>
            <person name="Young S."/>
            <person name="Zeng Q."/>
            <person name="Goldman W.E."/>
            <person name="Mardis E.R."/>
            <person name="Taylor J.W."/>
            <person name="McEwen J.G."/>
            <person name="Clay O.K."/>
            <person name="Klein B.S."/>
            <person name="Cuomo C.A."/>
        </authorList>
    </citation>
    <scope>NUCLEOTIDE SEQUENCE [LARGE SCALE GENOMIC DNA]</scope>
    <source>
        <strain evidence="13">SLH14081</strain>
    </source>
</reference>
<evidence type="ECO:0000313" key="13">
    <source>
        <dbReference type="Proteomes" id="UP000002038"/>
    </source>
</evidence>
<keyword evidence="3" id="KW-0235">DNA replication</keyword>
<dbReference type="AlphaFoldDB" id="A0A179USH3"/>
<protein>
    <submittedName>
        <fullName evidence="11 12">Origin recognition complex subunit Orc5</fullName>
    </submittedName>
</protein>
<evidence type="ECO:0000313" key="11">
    <source>
        <dbReference type="EMBL" id="OAT10189.1"/>
    </source>
</evidence>
<dbReference type="InterPro" id="IPR020796">
    <property type="entry name" value="ORC5"/>
</dbReference>
<dbReference type="SUPFAM" id="SSF52540">
    <property type="entry name" value="P-loop containing nucleoside triphosphate hydrolases"/>
    <property type="match status" value="1"/>
</dbReference>
<dbReference type="EMBL" id="GG657459">
    <property type="protein sequence ID" value="OAT10190.1"/>
    <property type="molecule type" value="Genomic_DNA"/>
</dbReference>
<feature type="compositionally biased region" description="Low complexity" evidence="7">
    <location>
        <begin position="454"/>
        <end position="466"/>
    </location>
</feature>
<dbReference type="PANTHER" id="PTHR12705">
    <property type="entry name" value="ORIGIN RECOGNITION COMPLEX SUBUNIT 5"/>
    <property type="match status" value="1"/>
</dbReference>
<evidence type="ECO:0000313" key="12">
    <source>
        <dbReference type="EMBL" id="OAT10190.1"/>
    </source>
</evidence>
<feature type="region of interest" description="Disordered" evidence="7">
    <location>
        <begin position="402"/>
        <end position="472"/>
    </location>
</feature>
<evidence type="ECO:0000256" key="2">
    <source>
        <dbReference type="ARBA" id="ARBA00006269"/>
    </source>
</evidence>
<dbReference type="Pfam" id="PF13191">
    <property type="entry name" value="AAA_16"/>
    <property type="match status" value="1"/>
</dbReference>
<dbReference type="GO" id="GO:0003688">
    <property type="term" value="F:DNA replication origin binding"/>
    <property type="evidence" value="ECO:0007669"/>
    <property type="project" value="TreeGrafter"/>
</dbReference>
<evidence type="ECO:0000259" key="8">
    <source>
        <dbReference type="Pfam" id="PF13191"/>
    </source>
</evidence>
<dbReference type="InterPro" id="IPR027417">
    <property type="entry name" value="P-loop_NTPase"/>
</dbReference>
<dbReference type="InterPro" id="IPR047088">
    <property type="entry name" value="ORC5_C"/>
</dbReference>
<organism evidence="11 13">
    <name type="scientific">Blastomyces gilchristii (strain SLH14081)</name>
    <name type="common">Blastomyces dermatitidis</name>
    <dbReference type="NCBI Taxonomy" id="559298"/>
    <lineage>
        <taxon>Eukaryota</taxon>
        <taxon>Fungi</taxon>
        <taxon>Dikarya</taxon>
        <taxon>Ascomycota</taxon>
        <taxon>Pezizomycotina</taxon>
        <taxon>Eurotiomycetes</taxon>
        <taxon>Eurotiomycetidae</taxon>
        <taxon>Onygenales</taxon>
        <taxon>Ajellomycetaceae</taxon>
        <taxon>Blastomyces</taxon>
    </lineage>
</organism>
<gene>
    <name evidence="11" type="ORF">BDBG_05859</name>
</gene>
<dbReference type="Pfam" id="PF14630">
    <property type="entry name" value="ORC5_C"/>
    <property type="match status" value="1"/>
</dbReference>
<keyword evidence="4" id="KW-0547">Nucleotide-binding</keyword>
<dbReference type="RefSeq" id="XP_002623685.1">
    <property type="nucleotide sequence ID" value="XM_002623639.2"/>
</dbReference>
<dbReference type="STRING" id="559298.A0A179USH3"/>
<keyword evidence="13" id="KW-1185">Reference proteome</keyword>
<feature type="domain" description="ORC5 lid" evidence="10">
    <location>
        <begin position="259"/>
        <end position="325"/>
    </location>
</feature>
<comment type="similarity">
    <text evidence="2">Belongs to the ORC5 family.</text>
</comment>
<dbReference type="RefSeq" id="XP_031579205.1">
    <property type="nucleotide sequence ID" value="XM_031722339.1"/>
</dbReference>
<feature type="domain" description="Origin recognition complex subunit 5 C-terminal" evidence="9">
    <location>
        <begin position="365"/>
        <end position="571"/>
    </location>
</feature>
<dbReference type="InterPro" id="IPR048866">
    <property type="entry name" value="ORC5_lid"/>
</dbReference>
<evidence type="ECO:0000256" key="1">
    <source>
        <dbReference type="ARBA" id="ARBA00004123"/>
    </source>
</evidence>
<dbReference type="InterPro" id="IPR041664">
    <property type="entry name" value="AAA_16"/>
</dbReference>
<evidence type="ECO:0000256" key="6">
    <source>
        <dbReference type="ARBA" id="ARBA00023242"/>
    </source>
</evidence>
<proteinExistence type="inferred from homology"/>
<dbReference type="EMBL" id="GG657459">
    <property type="protein sequence ID" value="OAT10189.1"/>
    <property type="molecule type" value="Genomic_DNA"/>
</dbReference>
<dbReference type="GeneID" id="8503718"/>
<dbReference type="KEGG" id="bgh:BDBG_05859"/>
<keyword evidence="5" id="KW-0067">ATP-binding</keyword>
<comment type="subcellular location">
    <subcellularLocation>
        <location evidence="1">Nucleus</location>
    </subcellularLocation>
</comment>
<dbReference type="VEuPathDB" id="FungiDB:BDBG_05859"/>
<dbReference type="Pfam" id="PF21639">
    <property type="entry name" value="ORC5_lid"/>
    <property type="match status" value="1"/>
</dbReference>
<accession>A0A179USH3</accession>
<feature type="compositionally biased region" description="Basic residues" evidence="7">
    <location>
        <begin position="440"/>
        <end position="451"/>
    </location>
</feature>
<dbReference type="Gene3D" id="3.40.50.300">
    <property type="entry name" value="P-loop containing nucleotide triphosphate hydrolases"/>
    <property type="match status" value="1"/>
</dbReference>
<feature type="domain" description="Orc1-like AAA ATPase" evidence="8">
    <location>
        <begin position="19"/>
        <end position="205"/>
    </location>
</feature>
<reference evidence="11" key="1">
    <citation type="submission" date="2009-02" db="EMBL/GenBank/DDBJ databases">
        <title>The Genome Sequence of Blastomyces dermatitidis strain SLH14081.</title>
        <authorList>
            <consortium name="The Broad Institute Genome Sequencing Platform"/>
            <consortium name="Broad Institute Microbial Sequencing Center."/>
            <person name="Champion M."/>
            <person name="Cuomo C."/>
            <person name="Ma L.-J."/>
            <person name="Henn M.R."/>
            <person name="Klein B."/>
            <person name="Goldman B."/>
            <person name="Young S."/>
            <person name="Kodira C.D."/>
            <person name="Zeng Q."/>
            <person name="Koehrsen M."/>
            <person name="Alvarado L."/>
            <person name="Berlin A.M."/>
            <person name="Heiman D.I."/>
            <person name="Hepburn T.A."/>
            <person name="Saif S."/>
            <person name="Shea T.D."/>
            <person name="Shenoy N."/>
            <person name="Sykes S."/>
            <person name="Galagan J."/>
            <person name="Nusbaum C."/>
            <person name="Birren B."/>
        </authorList>
    </citation>
    <scope>NUCLEOTIDE SEQUENCE</scope>
    <source>
        <strain evidence="11">SLH14081</strain>
    </source>
</reference>
<evidence type="ECO:0000259" key="10">
    <source>
        <dbReference type="Pfam" id="PF21639"/>
    </source>
</evidence>
<evidence type="ECO:0000256" key="3">
    <source>
        <dbReference type="ARBA" id="ARBA00022705"/>
    </source>
</evidence>
<dbReference type="Proteomes" id="UP000002038">
    <property type="component" value="Unassembled WGS sequence"/>
</dbReference>
<dbReference type="GO" id="GO:0005664">
    <property type="term" value="C:nuclear origin of replication recognition complex"/>
    <property type="evidence" value="ECO:0007669"/>
    <property type="project" value="TreeGrafter"/>
</dbReference>